<protein>
    <submittedName>
        <fullName evidence="1">Uncharacterized protein</fullName>
    </submittedName>
</protein>
<comment type="caution">
    <text evidence="1">The sequence shown here is derived from an EMBL/GenBank/DDBJ whole genome shotgun (WGS) entry which is preliminary data.</text>
</comment>
<dbReference type="EMBL" id="LAZR01012290">
    <property type="protein sequence ID" value="KKM27599.1"/>
    <property type="molecule type" value="Genomic_DNA"/>
</dbReference>
<organism evidence="1">
    <name type="scientific">marine sediment metagenome</name>
    <dbReference type="NCBI Taxonomy" id="412755"/>
    <lineage>
        <taxon>unclassified sequences</taxon>
        <taxon>metagenomes</taxon>
        <taxon>ecological metagenomes</taxon>
    </lineage>
</organism>
<proteinExistence type="predicted"/>
<evidence type="ECO:0000313" key="1">
    <source>
        <dbReference type="EMBL" id="KKM27599.1"/>
    </source>
</evidence>
<gene>
    <name evidence="1" type="ORF">LCGC14_1573100</name>
</gene>
<accession>A0A0F9J5D8</accession>
<sequence length="184" mass="20148">MSVGKLLEGMQIPLFPELGDKDSLEKWIRDIHEYLRRLAGVFTGDNIINSIVNEGDVTQIVTLVKFVDIQTSAFDADDLIVFSELVTNTGAYKLFIDISAMTGYSASAYQWMIHNDDAGIKFEGSADWGGYDSAQVEFLSHNSSGDPIWVDLTSADISGYVAGNQQVLTHNTSGVLVWVDTAVC</sequence>
<dbReference type="AlphaFoldDB" id="A0A0F9J5D8"/>
<name>A0A0F9J5D8_9ZZZZ</name>
<reference evidence="1" key="1">
    <citation type="journal article" date="2015" name="Nature">
        <title>Complex archaea that bridge the gap between prokaryotes and eukaryotes.</title>
        <authorList>
            <person name="Spang A."/>
            <person name="Saw J.H."/>
            <person name="Jorgensen S.L."/>
            <person name="Zaremba-Niedzwiedzka K."/>
            <person name="Martijn J."/>
            <person name="Lind A.E."/>
            <person name="van Eijk R."/>
            <person name="Schleper C."/>
            <person name="Guy L."/>
            <person name="Ettema T.J."/>
        </authorList>
    </citation>
    <scope>NUCLEOTIDE SEQUENCE</scope>
</reference>